<keyword evidence="3" id="KW-0349">Heme</keyword>
<dbReference type="WBParaSite" id="ACRNAN_scaffold866.g24494.t1">
    <property type="protein sequence ID" value="ACRNAN_scaffold866.g24494.t1"/>
    <property type="gene ID" value="ACRNAN_scaffold866.g24494"/>
</dbReference>
<evidence type="ECO:0000256" key="1">
    <source>
        <dbReference type="ARBA" id="ARBA00001971"/>
    </source>
</evidence>
<dbReference type="GO" id="GO:0020037">
    <property type="term" value="F:heme binding"/>
    <property type="evidence" value="ECO:0007669"/>
    <property type="project" value="InterPro"/>
</dbReference>
<dbReference type="Gene3D" id="1.10.630.10">
    <property type="entry name" value="Cytochrome P450"/>
    <property type="match status" value="1"/>
</dbReference>
<evidence type="ECO:0000313" key="8">
    <source>
        <dbReference type="Proteomes" id="UP000887540"/>
    </source>
</evidence>
<dbReference type="SUPFAM" id="SSF48264">
    <property type="entry name" value="Cytochrome P450"/>
    <property type="match status" value="1"/>
</dbReference>
<keyword evidence="7" id="KW-0503">Monooxygenase</keyword>
<evidence type="ECO:0000256" key="5">
    <source>
        <dbReference type="ARBA" id="ARBA00023002"/>
    </source>
</evidence>
<evidence type="ECO:0000256" key="2">
    <source>
        <dbReference type="ARBA" id="ARBA00010617"/>
    </source>
</evidence>
<sequence>MDAVIKEALRLIPPNSFAVSRICQEENIVGGITIEKDVSVQIDVFSLHYNKEIWGENVESFVPERNCND</sequence>
<accession>A0A914EIZ4</accession>
<dbReference type="InterPro" id="IPR050196">
    <property type="entry name" value="Cytochrome_P450_Monoox"/>
</dbReference>
<keyword evidence="5" id="KW-0560">Oxidoreductase</keyword>
<dbReference type="AlphaFoldDB" id="A0A914EIZ4"/>
<dbReference type="Proteomes" id="UP000887540">
    <property type="component" value="Unplaced"/>
</dbReference>
<dbReference type="GO" id="GO:0004497">
    <property type="term" value="F:monooxygenase activity"/>
    <property type="evidence" value="ECO:0007669"/>
    <property type="project" value="UniProtKB-KW"/>
</dbReference>
<protein>
    <submittedName>
        <fullName evidence="9">Galectin</fullName>
    </submittedName>
</protein>
<evidence type="ECO:0000256" key="3">
    <source>
        <dbReference type="ARBA" id="ARBA00022617"/>
    </source>
</evidence>
<dbReference type="PANTHER" id="PTHR24291">
    <property type="entry name" value="CYTOCHROME P450 FAMILY 4"/>
    <property type="match status" value="1"/>
</dbReference>
<organism evidence="8 9">
    <name type="scientific">Acrobeloides nanus</name>
    <dbReference type="NCBI Taxonomy" id="290746"/>
    <lineage>
        <taxon>Eukaryota</taxon>
        <taxon>Metazoa</taxon>
        <taxon>Ecdysozoa</taxon>
        <taxon>Nematoda</taxon>
        <taxon>Chromadorea</taxon>
        <taxon>Rhabditida</taxon>
        <taxon>Tylenchina</taxon>
        <taxon>Cephalobomorpha</taxon>
        <taxon>Cephaloboidea</taxon>
        <taxon>Cephalobidae</taxon>
        <taxon>Acrobeloides</taxon>
    </lineage>
</organism>
<dbReference type="GO" id="GO:0016705">
    <property type="term" value="F:oxidoreductase activity, acting on paired donors, with incorporation or reduction of molecular oxygen"/>
    <property type="evidence" value="ECO:0007669"/>
    <property type="project" value="InterPro"/>
</dbReference>
<dbReference type="InterPro" id="IPR001128">
    <property type="entry name" value="Cyt_P450"/>
</dbReference>
<proteinExistence type="inferred from homology"/>
<evidence type="ECO:0000313" key="9">
    <source>
        <dbReference type="WBParaSite" id="ACRNAN_scaffold866.g24494.t1"/>
    </source>
</evidence>
<evidence type="ECO:0000256" key="7">
    <source>
        <dbReference type="ARBA" id="ARBA00023033"/>
    </source>
</evidence>
<keyword evidence="4" id="KW-0479">Metal-binding</keyword>
<dbReference type="Pfam" id="PF00067">
    <property type="entry name" value="p450"/>
    <property type="match status" value="1"/>
</dbReference>
<evidence type="ECO:0000256" key="4">
    <source>
        <dbReference type="ARBA" id="ARBA00022723"/>
    </source>
</evidence>
<evidence type="ECO:0000256" key="6">
    <source>
        <dbReference type="ARBA" id="ARBA00023004"/>
    </source>
</evidence>
<name>A0A914EIZ4_9BILA</name>
<dbReference type="InterPro" id="IPR036396">
    <property type="entry name" value="Cyt_P450_sf"/>
</dbReference>
<dbReference type="GO" id="GO:0005506">
    <property type="term" value="F:iron ion binding"/>
    <property type="evidence" value="ECO:0007669"/>
    <property type="project" value="InterPro"/>
</dbReference>
<comment type="cofactor">
    <cofactor evidence="1">
        <name>heme</name>
        <dbReference type="ChEBI" id="CHEBI:30413"/>
    </cofactor>
</comment>
<comment type="similarity">
    <text evidence="2">Belongs to the cytochrome P450 family.</text>
</comment>
<keyword evidence="8" id="KW-1185">Reference proteome</keyword>
<keyword evidence="6" id="KW-0408">Iron</keyword>
<reference evidence="9" key="1">
    <citation type="submission" date="2022-11" db="UniProtKB">
        <authorList>
            <consortium name="WormBaseParasite"/>
        </authorList>
    </citation>
    <scope>IDENTIFICATION</scope>
</reference>
<dbReference type="PANTHER" id="PTHR24291:SF50">
    <property type="entry name" value="BIFUNCTIONAL ALBAFLAVENONE MONOOXYGENASE_TERPENE SYNTHASE"/>
    <property type="match status" value="1"/>
</dbReference>